<dbReference type="PROSITE" id="PS51210">
    <property type="entry name" value="PLA2C"/>
    <property type="match status" value="1"/>
</dbReference>
<gene>
    <name evidence="14" type="ORF">BO71DRAFT_487507</name>
</gene>
<evidence type="ECO:0000256" key="9">
    <source>
        <dbReference type="ARBA" id="ARBA00049531"/>
    </source>
</evidence>
<dbReference type="PANTHER" id="PTHR10728">
    <property type="entry name" value="CYTOSOLIC PHOSPHOLIPASE A2"/>
    <property type="match status" value="1"/>
</dbReference>
<evidence type="ECO:0000256" key="5">
    <source>
        <dbReference type="ARBA" id="ARBA00022801"/>
    </source>
</evidence>
<dbReference type="EC" id="3.1.1.5" evidence="3 11"/>
<dbReference type="InterPro" id="IPR002642">
    <property type="entry name" value="LysoPLipase_cat_dom"/>
</dbReference>
<dbReference type="Gene3D" id="3.40.1090.10">
    <property type="entry name" value="Cytosolic phospholipase A2 catalytic domain"/>
    <property type="match status" value="1"/>
</dbReference>
<dbReference type="SUPFAM" id="SSF52151">
    <property type="entry name" value="FabD/lysophospholipase-like"/>
    <property type="match status" value="1"/>
</dbReference>
<dbReference type="VEuPathDB" id="FungiDB:BO71DRAFT_487507"/>
<dbReference type="STRING" id="1448320.A0A319EGC6"/>
<dbReference type="EMBL" id="KZ826003">
    <property type="protein sequence ID" value="PYH90002.1"/>
    <property type="molecule type" value="Genomic_DNA"/>
</dbReference>
<evidence type="ECO:0000313" key="15">
    <source>
        <dbReference type="Proteomes" id="UP000247810"/>
    </source>
</evidence>
<feature type="domain" description="PLA2c" evidence="13">
    <location>
        <begin position="28"/>
        <end position="593"/>
    </location>
</feature>
<reference evidence="14 15" key="1">
    <citation type="submission" date="2018-02" db="EMBL/GenBank/DDBJ databases">
        <title>The genomes of Aspergillus section Nigri reveals drivers in fungal speciation.</title>
        <authorList>
            <consortium name="DOE Joint Genome Institute"/>
            <person name="Vesth T.C."/>
            <person name="Nybo J."/>
            <person name="Theobald S."/>
            <person name="Brandl J."/>
            <person name="Frisvad J.C."/>
            <person name="Nielsen K.F."/>
            <person name="Lyhne E.K."/>
            <person name="Kogle M.E."/>
            <person name="Kuo A."/>
            <person name="Riley R."/>
            <person name="Clum A."/>
            <person name="Nolan M."/>
            <person name="Lipzen A."/>
            <person name="Salamov A."/>
            <person name="Henrissat B."/>
            <person name="Wiebenga A."/>
            <person name="De vries R.P."/>
            <person name="Grigoriev I.V."/>
            <person name="Mortensen U.H."/>
            <person name="Andersen M.R."/>
            <person name="Baker S.E."/>
        </authorList>
    </citation>
    <scope>NUCLEOTIDE SEQUENCE [LARGE SCALE GENOMIC DNA]</scope>
    <source>
        <strain evidence="14 15">CBS 707.79</strain>
    </source>
</reference>
<sequence>MWLLFLSAAAGLSAALDLPQGYAPVPVSCPTSLDWIRPADGLNPAEAEWVQGRKKNVLAALEGYLDRLGLTDFDVEEYLSRINDNDRANVPILGMAISGGGFGSAFTGTGALRAIDDRLDAATEQRTGGILQSMTYLSGLSGGSWPAVSFPAHNFPTADEILDYWKPDIDRIYTVENDTANTATVTTLFEQIATKYIEGFDIGVADYLGRLFAYEFIPGNSGGLNTTFSDIRKLSKFVNHEMPMPIIHLSMIGEGDPEYDDLWVPRANSSIFDVTPFEFGSWDGSVRAFTPMEWLGNRLSNGQPVNDSVCYQGFDRDSLIIGTSADAFNFWYLESISNDTLGQFAKRSSSPPSTLSKRLTAPSDIDNLAIAFNSSFGLNLTEISYSVFPNPFANLSLSSGIAHDSETLNMVDGSETGQTIPFWGQIQPARSVDFILAWDDSQDASPYDWNNGTNLYNTYVAANNTGIPFPIIPPVNTLMNLNYTTHPVFFGCDANLTTTGDDRAPLVLYMANAPYSAYTNFSFWQSATTREQMGEIYVNSFDIVTQANGTWDEEWAECIGCAVVERSLARVGMNRTSQCERCFGRYCWNGQLDETQPGEMNPNLILDPSVGFDEWNATNPF</sequence>
<evidence type="ECO:0000256" key="10">
    <source>
        <dbReference type="PROSITE-ProRule" id="PRU00555"/>
    </source>
</evidence>
<keyword evidence="7 10" id="KW-0443">Lipid metabolism</keyword>
<evidence type="ECO:0000256" key="3">
    <source>
        <dbReference type="ARBA" id="ARBA00013274"/>
    </source>
</evidence>
<keyword evidence="6 10" id="KW-0442">Lipid degradation</keyword>
<dbReference type="GO" id="GO:0004623">
    <property type="term" value="F:phospholipase A2 activity"/>
    <property type="evidence" value="ECO:0007669"/>
    <property type="project" value="TreeGrafter"/>
</dbReference>
<evidence type="ECO:0000259" key="13">
    <source>
        <dbReference type="PROSITE" id="PS51210"/>
    </source>
</evidence>
<dbReference type="Proteomes" id="UP000247810">
    <property type="component" value="Unassembled WGS sequence"/>
</dbReference>
<keyword evidence="8" id="KW-0325">Glycoprotein</keyword>
<dbReference type="GO" id="GO:0046475">
    <property type="term" value="P:glycerophospholipid catabolic process"/>
    <property type="evidence" value="ECO:0007669"/>
    <property type="project" value="TreeGrafter"/>
</dbReference>
<evidence type="ECO:0000313" key="14">
    <source>
        <dbReference type="EMBL" id="PYH90002.1"/>
    </source>
</evidence>
<dbReference type="Pfam" id="PF01735">
    <property type="entry name" value="PLA2_B"/>
    <property type="match status" value="1"/>
</dbReference>
<comment type="catalytic activity">
    <reaction evidence="9 11">
        <text>a 1-acyl-sn-glycero-3-phosphocholine + H2O = sn-glycerol 3-phosphocholine + a fatty acid + H(+)</text>
        <dbReference type="Rhea" id="RHEA:15177"/>
        <dbReference type="ChEBI" id="CHEBI:15377"/>
        <dbReference type="ChEBI" id="CHEBI:15378"/>
        <dbReference type="ChEBI" id="CHEBI:16870"/>
        <dbReference type="ChEBI" id="CHEBI:28868"/>
        <dbReference type="ChEBI" id="CHEBI:58168"/>
        <dbReference type="EC" id="3.1.1.5"/>
    </reaction>
</comment>
<protein>
    <recommendedName>
        <fullName evidence="3 11">Lysophospholipase</fullName>
        <ecNumber evidence="3 11">3.1.1.5</ecNumber>
    </recommendedName>
</protein>
<dbReference type="GO" id="GO:0004622">
    <property type="term" value="F:phosphatidylcholine lysophospholipase activity"/>
    <property type="evidence" value="ECO:0007669"/>
    <property type="project" value="UniProtKB-EC"/>
</dbReference>
<comment type="function">
    <text evidence="1">Catalyzes the release of fatty acids from lysophospholipids.</text>
</comment>
<keyword evidence="15" id="KW-1185">Reference proteome</keyword>
<evidence type="ECO:0000256" key="1">
    <source>
        <dbReference type="ARBA" id="ARBA00002169"/>
    </source>
</evidence>
<keyword evidence="4 12" id="KW-0732">Signal</keyword>
<organism evidence="14 15">
    <name type="scientific">Aspergillus ellipticus CBS 707.79</name>
    <dbReference type="NCBI Taxonomy" id="1448320"/>
    <lineage>
        <taxon>Eukaryota</taxon>
        <taxon>Fungi</taxon>
        <taxon>Dikarya</taxon>
        <taxon>Ascomycota</taxon>
        <taxon>Pezizomycotina</taxon>
        <taxon>Eurotiomycetes</taxon>
        <taxon>Eurotiomycetidae</taxon>
        <taxon>Eurotiales</taxon>
        <taxon>Aspergillaceae</taxon>
        <taxon>Aspergillus</taxon>
        <taxon>Aspergillus subgen. Circumdati</taxon>
    </lineage>
</organism>
<dbReference type="GO" id="GO:0005829">
    <property type="term" value="C:cytosol"/>
    <property type="evidence" value="ECO:0007669"/>
    <property type="project" value="TreeGrafter"/>
</dbReference>
<feature type="chain" id="PRO_5016301204" description="Lysophospholipase" evidence="12">
    <location>
        <begin position="16"/>
        <end position="621"/>
    </location>
</feature>
<evidence type="ECO:0000256" key="2">
    <source>
        <dbReference type="ARBA" id="ARBA00008780"/>
    </source>
</evidence>
<evidence type="ECO:0000256" key="11">
    <source>
        <dbReference type="RuleBase" id="RU362103"/>
    </source>
</evidence>
<accession>A0A319EGC6</accession>
<feature type="signal peptide" evidence="12">
    <location>
        <begin position="1"/>
        <end position="15"/>
    </location>
</feature>
<proteinExistence type="inferred from homology"/>
<dbReference type="OrthoDB" id="4084751at2759"/>
<evidence type="ECO:0000256" key="6">
    <source>
        <dbReference type="ARBA" id="ARBA00022963"/>
    </source>
</evidence>
<dbReference type="PANTHER" id="PTHR10728:SF33">
    <property type="entry name" value="LYSOPHOSPHOLIPASE 1-RELATED"/>
    <property type="match status" value="1"/>
</dbReference>
<name>A0A319EGC6_9EURO</name>
<evidence type="ECO:0000256" key="4">
    <source>
        <dbReference type="ARBA" id="ARBA00022729"/>
    </source>
</evidence>
<dbReference type="SMART" id="SM00022">
    <property type="entry name" value="PLAc"/>
    <property type="match status" value="1"/>
</dbReference>
<evidence type="ECO:0000256" key="12">
    <source>
        <dbReference type="SAM" id="SignalP"/>
    </source>
</evidence>
<dbReference type="InterPro" id="IPR016035">
    <property type="entry name" value="Acyl_Trfase/lysoPLipase"/>
</dbReference>
<keyword evidence="5 10" id="KW-0378">Hydrolase</keyword>
<evidence type="ECO:0000256" key="8">
    <source>
        <dbReference type="ARBA" id="ARBA00023180"/>
    </source>
</evidence>
<comment type="similarity">
    <text evidence="2 11">Belongs to the lysophospholipase family.</text>
</comment>
<evidence type="ECO:0000256" key="7">
    <source>
        <dbReference type="ARBA" id="ARBA00023098"/>
    </source>
</evidence>
<dbReference type="AlphaFoldDB" id="A0A319EGC6"/>